<sequence length="195" mass="20816">MVFRCYVLWGYKKRYVVGPLVGLILVDLTAIVTGVLSINGSRTLKLVGNGCLAANGVLNFILASMIAGRLFWVLRTRRDWLEEATARRFKNIVSIILGSGFLLVVAMAVDVVGNLLPDESCFDLGSVLIQMAGIAPTLIVVRANTYRDGSEAGVDSCGLDETAAGDFGITFRHGGSTDSTGFVTLGTRGVLRAVE</sequence>
<keyword evidence="3" id="KW-1185">Reference proteome</keyword>
<dbReference type="EMBL" id="JBBXMP010000054">
    <property type="protein sequence ID" value="KAL0064940.1"/>
    <property type="molecule type" value="Genomic_DNA"/>
</dbReference>
<feature type="transmembrane region" description="Helical" evidence="1">
    <location>
        <begin position="92"/>
        <end position="112"/>
    </location>
</feature>
<evidence type="ECO:0000256" key="1">
    <source>
        <dbReference type="SAM" id="Phobius"/>
    </source>
</evidence>
<reference evidence="2 3" key="1">
    <citation type="submission" date="2024-05" db="EMBL/GenBank/DDBJ databases">
        <title>A draft genome resource for the thread blight pathogen Marasmius tenuissimus strain MS-2.</title>
        <authorList>
            <person name="Yulfo-Soto G.E."/>
            <person name="Baruah I.K."/>
            <person name="Amoako-Attah I."/>
            <person name="Bukari Y."/>
            <person name="Meinhardt L.W."/>
            <person name="Bailey B.A."/>
            <person name="Cohen S.P."/>
        </authorList>
    </citation>
    <scope>NUCLEOTIDE SEQUENCE [LARGE SCALE GENOMIC DNA]</scope>
    <source>
        <strain evidence="2 3">MS-2</strain>
    </source>
</reference>
<gene>
    <name evidence="2" type="ORF">AAF712_008059</name>
</gene>
<evidence type="ECO:0000313" key="2">
    <source>
        <dbReference type="EMBL" id="KAL0064940.1"/>
    </source>
</evidence>
<keyword evidence="1" id="KW-1133">Transmembrane helix</keyword>
<name>A0ABR2ZUI8_9AGAR</name>
<feature type="transmembrane region" description="Helical" evidence="1">
    <location>
        <begin position="124"/>
        <end position="141"/>
    </location>
</feature>
<accession>A0ABR2ZUI8</accession>
<dbReference type="Proteomes" id="UP001437256">
    <property type="component" value="Unassembled WGS sequence"/>
</dbReference>
<feature type="transmembrane region" description="Helical" evidence="1">
    <location>
        <begin position="20"/>
        <end position="40"/>
    </location>
</feature>
<evidence type="ECO:0000313" key="3">
    <source>
        <dbReference type="Proteomes" id="UP001437256"/>
    </source>
</evidence>
<comment type="caution">
    <text evidence="2">The sequence shown here is derived from an EMBL/GenBank/DDBJ whole genome shotgun (WGS) entry which is preliminary data.</text>
</comment>
<evidence type="ECO:0008006" key="4">
    <source>
        <dbReference type="Google" id="ProtNLM"/>
    </source>
</evidence>
<keyword evidence="1" id="KW-0812">Transmembrane</keyword>
<protein>
    <recommendedName>
        <fullName evidence="4">Transmembrane protein</fullName>
    </recommendedName>
</protein>
<organism evidence="2 3">
    <name type="scientific">Marasmius tenuissimus</name>
    <dbReference type="NCBI Taxonomy" id="585030"/>
    <lineage>
        <taxon>Eukaryota</taxon>
        <taxon>Fungi</taxon>
        <taxon>Dikarya</taxon>
        <taxon>Basidiomycota</taxon>
        <taxon>Agaricomycotina</taxon>
        <taxon>Agaricomycetes</taxon>
        <taxon>Agaricomycetidae</taxon>
        <taxon>Agaricales</taxon>
        <taxon>Marasmiineae</taxon>
        <taxon>Marasmiaceae</taxon>
        <taxon>Marasmius</taxon>
    </lineage>
</organism>
<proteinExistence type="predicted"/>
<keyword evidence="1" id="KW-0472">Membrane</keyword>
<feature type="transmembrane region" description="Helical" evidence="1">
    <location>
        <begin position="52"/>
        <end position="72"/>
    </location>
</feature>